<dbReference type="EMBL" id="LR796261">
    <property type="protein sequence ID" value="CAB4132295.1"/>
    <property type="molecule type" value="Genomic_DNA"/>
</dbReference>
<proteinExistence type="predicted"/>
<evidence type="ECO:0000256" key="1">
    <source>
        <dbReference type="SAM" id="MobiDB-lite"/>
    </source>
</evidence>
<feature type="region of interest" description="Disordered" evidence="1">
    <location>
        <begin position="67"/>
        <end position="86"/>
    </location>
</feature>
<protein>
    <submittedName>
        <fullName evidence="2">Uncharacterized protein</fullName>
    </submittedName>
</protein>
<accession>A0A6J5LE57</accession>
<organism evidence="2">
    <name type="scientific">uncultured Caudovirales phage</name>
    <dbReference type="NCBI Taxonomy" id="2100421"/>
    <lineage>
        <taxon>Viruses</taxon>
        <taxon>Duplodnaviria</taxon>
        <taxon>Heunggongvirae</taxon>
        <taxon>Uroviricota</taxon>
        <taxon>Caudoviricetes</taxon>
        <taxon>Peduoviridae</taxon>
        <taxon>Maltschvirus</taxon>
        <taxon>Maltschvirus maltsch</taxon>
    </lineage>
</organism>
<name>A0A6J5LE57_9CAUD</name>
<sequence>MNNIIDFSKHKFFEVTAYLGEYVNAQGETKKKYQKIGAIIDSKHGPMLTLELLPIKWEGFAYINEPYDKEKPKTDDPRPNRNRDIA</sequence>
<gene>
    <name evidence="2" type="ORF">UFOVP259_17</name>
</gene>
<reference evidence="2" key="1">
    <citation type="submission" date="2020-04" db="EMBL/GenBank/DDBJ databases">
        <authorList>
            <person name="Chiriac C."/>
            <person name="Salcher M."/>
            <person name="Ghai R."/>
            <person name="Kavagutti S V."/>
        </authorList>
    </citation>
    <scope>NUCLEOTIDE SEQUENCE</scope>
</reference>
<evidence type="ECO:0000313" key="2">
    <source>
        <dbReference type="EMBL" id="CAB4132295.1"/>
    </source>
</evidence>